<dbReference type="AlphaFoldDB" id="A0A0A9F044"/>
<proteinExistence type="predicted"/>
<evidence type="ECO:0000313" key="1">
    <source>
        <dbReference type="EMBL" id="JAE06410.1"/>
    </source>
</evidence>
<organism evidence="1">
    <name type="scientific">Arundo donax</name>
    <name type="common">Giant reed</name>
    <name type="synonym">Donax arundinaceus</name>
    <dbReference type="NCBI Taxonomy" id="35708"/>
    <lineage>
        <taxon>Eukaryota</taxon>
        <taxon>Viridiplantae</taxon>
        <taxon>Streptophyta</taxon>
        <taxon>Embryophyta</taxon>
        <taxon>Tracheophyta</taxon>
        <taxon>Spermatophyta</taxon>
        <taxon>Magnoliopsida</taxon>
        <taxon>Liliopsida</taxon>
        <taxon>Poales</taxon>
        <taxon>Poaceae</taxon>
        <taxon>PACMAD clade</taxon>
        <taxon>Arundinoideae</taxon>
        <taxon>Arundineae</taxon>
        <taxon>Arundo</taxon>
    </lineage>
</organism>
<accession>A0A0A9F044</accession>
<protein>
    <submittedName>
        <fullName evidence="1">CRS2</fullName>
    </submittedName>
</protein>
<sequence length="41" mass="4847">MAAGNFLVYLLVHHYGRDLTLLYFIENHSNVELLAVGYRHW</sequence>
<name>A0A0A9F044_ARUDO</name>
<dbReference type="EMBL" id="GBRH01191486">
    <property type="protein sequence ID" value="JAE06410.1"/>
    <property type="molecule type" value="Transcribed_RNA"/>
</dbReference>
<reference evidence="1" key="2">
    <citation type="journal article" date="2015" name="Data Brief">
        <title>Shoot transcriptome of the giant reed, Arundo donax.</title>
        <authorList>
            <person name="Barrero R.A."/>
            <person name="Guerrero F.D."/>
            <person name="Moolhuijzen P."/>
            <person name="Goolsby J.A."/>
            <person name="Tidwell J."/>
            <person name="Bellgard S.E."/>
            <person name="Bellgard M.I."/>
        </authorList>
    </citation>
    <scope>NUCLEOTIDE SEQUENCE</scope>
    <source>
        <tissue evidence="1">Shoot tissue taken approximately 20 cm above the soil surface</tissue>
    </source>
</reference>
<reference evidence="1" key="1">
    <citation type="submission" date="2014-09" db="EMBL/GenBank/DDBJ databases">
        <authorList>
            <person name="Magalhaes I.L.F."/>
            <person name="Oliveira U."/>
            <person name="Santos F.R."/>
            <person name="Vidigal T.H.D.A."/>
            <person name="Brescovit A.D."/>
            <person name="Santos A.J."/>
        </authorList>
    </citation>
    <scope>NUCLEOTIDE SEQUENCE</scope>
    <source>
        <tissue evidence="1">Shoot tissue taken approximately 20 cm above the soil surface</tissue>
    </source>
</reference>